<accession>A0A4R5U7W6</accession>
<protein>
    <recommendedName>
        <fullName evidence="10">Flagellar protein FliL</fullName>
    </recommendedName>
</protein>
<evidence type="ECO:0000256" key="9">
    <source>
        <dbReference type="ARBA" id="ARBA00023136"/>
    </source>
</evidence>
<dbReference type="Pfam" id="PF03748">
    <property type="entry name" value="FliL"/>
    <property type="match status" value="1"/>
</dbReference>
<keyword evidence="11" id="KW-0282">Flagellum</keyword>
<evidence type="ECO:0000313" key="11">
    <source>
        <dbReference type="EMBL" id="TDK30567.1"/>
    </source>
</evidence>
<sequence length="166" mass="17435">MSAAPAQAPAPKKKSKLPLIIGAVVLLAGGAGGGWWFTQHNAPAAHAAEGEDAAAPTTAKGPATYFALDPSFVVNLADTDMARYLQADVQLVTRDAATHTAIEAQAPALRNRLLLLFGTQTAAQLAQRSGKERLQEQGLAEVRKLLKEEGQPDKVDGVIFTSLVVQ</sequence>
<keyword evidence="5 10" id="KW-0145">Chemotaxis</keyword>
<name>A0A4R5U7W6_9GAMM</name>
<evidence type="ECO:0000256" key="2">
    <source>
        <dbReference type="ARBA" id="ARBA00004162"/>
    </source>
</evidence>
<dbReference type="InterPro" id="IPR005503">
    <property type="entry name" value="FliL"/>
</dbReference>
<comment type="caution">
    <text evidence="11">The sequence shown here is derived from an EMBL/GenBank/DDBJ whole genome shotgun (WGS) entry which is preliminary data.</text>
</comment>
<comment type="function">
    <text evidence="1 10">Controls the rotational direction of flagella during chemotaxis.</text>
</comment>
<dbReference type="AlphaFoldDB" id="A0A4R5U7W6"/>
<keyword evidence="4" id="KW-1003">Cell membrane</keyword>
<keyword evidence="12" id="KW-1185">Reference proteome</keyword>
<dbReference type="Proteomes" id="UP000295543">
    <property type="component" value="Unassembled WGS sequence"/>
</dbReference>
<dbReference type="RefSeq" id="WP_133393656.1">
    <property type="nucleotide sequence ID" value="NZ_SMTG01000004.1"/>
</dbReference>
<comment type="similarity">
    <text evidence="3 10">Belongs to the FliL family.</text>
</comment>
<gene>
    <name evidence="11" type="ORF">E2F49_09335</name>
</gene>
<keyword evidence="8 10" id="KW-1133">Transmembrane helix</keyword>
<keyword evidence="6 10" id="KW-0812">Transmembrane</keyword>
<evidence type="ECO:0000256" key="3">
    <source>
        <dbReference type="ARBA" id="ARBA00008281"/>
    </source>
</evidence>
<evidence type="ECO:0000313" key="12">
    <source>
        <dbReference type="Proteomes" id="UP000295543"/>
    </source>
</evidence>
<keyword evidence="9 10" id="KW-0472">Membrane</keyword>
<dbReference type="GO" id="GO:0009425">
    <property type="term" value="C:bacterial-type flagellum basal body"/>
    <property type="evidence" value="ECO:0007669"/>
    <property type="project" value="InterPro"/>
</dbReference>
<dbReference type="PANTHER" id="PTHR35091">
    <property type="entry name" value="FLAGELLAR PROTEIN FLIL"/>
    <property type="match status" value="1"/>
</dbReference>
<keyword evidence="7 10" id="KW-0283">Flagellar rotation</keyword>
<evidence type="ECO:0000256" key="4">
    <source>
        <dbReference type="ARBA" id="ARBA00022475"/>
    </source>
</evidence>
<evidence type="ECO:0000256" key="5">
    <source>
        <dbReference type="ARBA" id="ARBA00022500"/>
    </source>
</evidence>
<evidence type="ECO:0000256" key="7">
    <source>
        <dbReference type="ARBA" id="ARBA00022779"/>
    </source>
</evidence>
<dbReference type="PANTHER" id="PTHR35091:SF2">
    <property type="entry name" value="FLAGELLAR PROTEIN FLIL"/>
    <property type="match status" value="1"/>
</dbReference>
<keyword evidence="11" id="KW-0969">Cilium</keyword>
<dbReference type="GO" id="GO:0005886">
    <property type="term" value="C:plasma membrane"/>
    <property type="evidence" value="ECO:0007669"/>
    <property type="project" value="UniProtKB-SubCell"/>
</dbReference>
<feature type="transmembrane region" description="Helical" evidence="10">
    <location>
        <begin position="17"/>
        <end position="37"/>
    </location>
</feature>
<dbReference type="GO" id="GO:0006935">
    <property type="term" value="P:chemotaxis"/>
    <property type="evidence" value="ECO:0007669"/>
    <property type="project" value="UniProtKB-KW"/>
</dbReference>
<proteinExistence type="inferred from homology"/>
<evidence type="ECO:0000256" key="10">
    <source>
        <dbReference type="RuleBase" id="RU364125"/>
    </source>
</evidence>
<reference evidence="11 12" key="1">
    <citation type="submission" date="2019-03" db="EMBL/GenBank/DDBJ databases">
        <title>Luteimonas zhaokaii sp.nov., isolated from the rectal contents of Plateau pika in Yushu, Qinghai Province, China.</title>
        <authorList>
            <person name="Zhang G."/>
        </authorList>
    </citation>
    <scope>NUCLEOTIDE SEQUENCE [LARGE SCALE GENOMIC DNA]</scope>
    <source>
        <strain evidence="11 12">THG-MD21</strain>
    </source>
</reference>
<evidence type="ECO:0000256" key="8">
    <source>
        <dbReference type="ARBA" id="ARBA00022989"/>
    </source>
</evidence>
<comment type="subcellular location">
    <subcellularLocation>
        <location evidence="10">Cell inner membrane</location>
    </subcellularLocation>
    <subcellularLocation>
        <location evidence="2">Cell membrane</location>
        <topology evidence="2">Single-pass membrane protein</topology>
    </subcellularLocation>
</comment>
<organism evidence="11 12">
    <name type="scientific">Luteimonas terrae</name>
    <dbReference type="NCBI Taxonomy" id="1530191"/>
    <lineage>
        <taxon>Bacteria</taxon>
        <taxon>Pseudomonadati</taxon>
        <taxon>Pseudomonadota</taxon>
        <taxon>Gammaproteobacteria</taxon>
        <taxon>Lysobacterales</taxon>
        <taxon>Lysobacteraceae</taxon>
        <taxon>Luteimonas</taxon>
    </lineage>
</organism>
<evidence type="ECO:0000256" key="6">
    <source>
        <dbReference type="ARBA" id="ARBA00022692"/>
    </source>
</evidence>
<keyword evidence="11" id="KW-0966">Cell projection</keyword>
<dbReference type="GO" id="GO:0071978">
    <property type="term" value="P:bacterial-type flagellum-dependent swarming motility"/>
    <property type="evidence" value="ECO:0007669"/>
    <property type="project" value="TreeGrafter"/>
</dbReference>
<evidence type="ECO:0000256" key="1">
    <source>
        <dbReference type="ARBA" id="ARBA00002254"/>
    </source>
</evidence>
<dbReference type="EMBL" id="SMTG01000004">
    <property type="protein sequence ID" value="TDK30567.1"/>
    <property type="molecule type" value="Genomic_DNA"/>
</dbReference>
<keyword evidence="10" id="KW-0997">Cell inner membrane</keyword>
<dbReference type="OrthoDB" id="5616092at2"/>